<dbReference type="InterPro" id="IPR001496">
    <property type="entry name" value="SOCS_box"/>
</dbReference>
<dbReference type="Proteomes" id="UP001165740">
    <property type="component" value="Chromosome 2"/>
</dbReference>
<accession>A0A2C9JN42</accession>
<dbReference type="RefSeq" id="XP_055874773.1">
    <property type="nucleotide sequence ID" value="XM_056018798.1"/>
</dbReference>
<dbReference type="GO" id="GO:0035556">
    <property type="term" value="P:intracellular signal transduction"/>
    <property type="evidence" value="ECO:0007669"/>
    <property type="project" value="InterPro"/>
</dbReference>
<dbReference type="AlphaFoldDB" id="A0A2C9JN42"/>
<dbReference type="SUPFAM" id="SSF158235">
    <property type="entry name" value="SOCS box-like"/>
    <property type="match status" value="1"/>
</dbReference>
<dbReference type="PROSITE" id="PS50225">
    <property type="entry name" value="SOCS"/>
    <property type="match status" value="1"/>
</dbReference>
<dbReference type="EnsemblMetazoa" id="BGLB005113-RE">
    <property type="protein sequence ID" value="BGLB005113-PE"/>
    <property type="gene ID" value="BGLB005113"/>
</dbReference>
<dbReference type="InterPro" id="IPR002110">
    <property type="entry name" value="Ankyrin_rpt"/>
</dbReference>
<dbReference type="SMART" id="SM00248">
    <property type="entry name" value="ANK"/>
    <property type="match status" value="5"/>
</dbReference>
<evidence type="ECO:0000313" key="8">
    <source>
        <dbReference type="RefSeq" id="XP_013074184.1"/>
    </source>
</evidence>
<dbReference type="EnsemblMetazoa" id="BGLB005113-RC">
    <property type="protein sequence ID" value="BGLB005113-PC"/>
    <property type="gene ID" value="BGLB005113"/>
</dbReference>
<dbReference type="Gene3D" id="1.10.750.20">
    <property type="entry name" value="SOCS box"/>
    <property type="match status" value="1"/>
</dbReference>
<feature type="repeat" description="ANK" evidence="3">
    <location>
        <begin position="176"/>
        <end position="208"/>
    </location>
</feature>
<dbReference type="InterPro" id="IPR036770">
    <property type="entry name" value="Ankyrin_rpt-contain_sf"/>
</dbReference>
<gene>
    <name evidence="5" type="primary">106060743</name>
    <name evidence="8 9" type="synonym">LOC106060743</name>
</gene>
<dbReference type="EnsemblMetazoa" id="BGLB005113-RD">
    <property type="protein sequence ID" value="BGLB005113-PD"/>
    <property type="gene ID" value="BGLB005113"/>
</dbReference>
<dbReference type="VEuPathDB" id="VectorBase:BGLB005113"/>
<evidence type="ECO:0000313" key="9">
    <source>
        <dbReference type="RefSeq" id="XP_055874773.1"/>
    </source>
</evidence>
<dbReference type="RefSeq" id="XP_013074184.1">
    <property type="nucleotide sequence ID" value="XM_013218730.2"/>
</dbReference>
<dbReference type="PROSITE" id="PS50088">
    <property type="entry name" value="ANK_REPEAT"/>
    <property type="match status" value="1"/>
</dbReference>
<reference evidence="8 9" key="4">
    <citation type="submission" date="2025-04" db="UniProtKB">
        <authorList>
            <consortium name="RefSeq"/>
        </authorList>
    </citation>
    <scope>IDENTIFICATION</scope>
</reference>
<dbReference type="CDD" id="cd03587">
    <property type="entry name" value="SOCS"/>
    <property type="match status" value="1"/>
</dbReference>
<dbReference type="KEGG" id="bgt:106060743"/>
<dbReference type="PANTHER" id="PTHR24198">
    <property type="entry name" value="ANKYRIN REPEAT AND PROTEIN KINASE DOMAIN-CONTAINING PROTEIN"/>
    <property type="match status" value="1"/>
</dbReference>
<dbReference type="InterPro" id="IPR036036">
    <property type="entry name" value="SOCS_box-like_dom_sf"/>
</dbReference>
<dbReference type="EnsemblMetazoa" id="BGLB005113-RB">
    <property type="protein sequence ID" value="BGLB005113-PB"/>
    <property type="gene ID" value="BGLB005113"/>
</dbReference>
<reference evidence="5" key="1">
    <citation type="journal article" date="2004" name="J. Parasitol.">
        <title>The mitochondrial genome of Biomphalaria glabrata (Gastropoda: Basommatophora), intermediate host of Schistosoma mansoni.</title>
        <authorList>
            <person name="DeJong R.J."/>
            <person name="Emery A.M."/>
            <person name="Adema C.M."/>
        </authorList>
    </citation>
    <scope>NUCLEOTIDE SEQUENCE</scope>
    <source>
        <strain evidence="5">BB02</strain>
    </source>
</reference>
<dbReference type="PROSITE" id="PS50297">
    <property type="entry name" value="ANK_REP_REGION"/>
    <property type="match status" value="1"/>
</dbReference>
<keyword evidence="7" id="KW-1185">Reference proteome</keyword>
<dbReference type="Proteomes" id="UP000076420">
    <property type="component" value="Unassembled WGS sequence"/>
</dbReference>
<evidence type="ECO:0000256" key="2">
    <source>
        <dbReference type="ARBA" id="ARBA00023043"/>
    </source>
</evidence>
<evidence type="ECO:0000313" key="5">
    <source>
        <dbReference type="EnsemblMetazoa" id="BGLB005113-PE"/>
    </source>
</evidence>
<evidence type="ECO:0000256" key="1">
    <source>
        <dbReference type="ARBA" id="ARBA00022737"/>
    </source>
</evidence>
<keyword evidence="1" id="KW-0677">Repeat</keyword>
<name>A0A2C9JN42_BIOGL</name>
<evidence type="ECO:0000259" key="4">
    <source>
        <dbReference type="PROSITE" id="PS50225"/>
    </source>
</evidence>
<reference evidence="5" key="3">
    <citation type="submission" date="2020-05" db="UniProtKB">
        <authorList>
            <consortium name="EnsemblMetazoa"/>
        </authorList>
    </citation>
    <scope>IDENTIFICATION</scope>
    <source>
        <strain evidence="5">BB02</strain>
    </source>
</reference>
<feature type="domain" description="SOCS box" evidence="4">
    <location>
        <begin position="303"/>
        <end position="344"/>
    </location>
</feature>
<proteinExistence type="predicted"/>
<dbReference type="SMART" id="SM00969">
    <property type="entry name" value="SOCS_box"/>
    <property type="match status" value="1"/>
</dbReference>
<dbReference type="GeneID" id="106060743"/>
<evidence type="ECO:0000313" key="7">
    <source>
        <dbReference type="Proteomes" id="UP001165740"/>
    </source>
</evidence>
<dbReference type="SUPFAM" id="SSF48403">
    <property type="entry name" value="Ankyrin repeat"/>
    <property type="match status" value="1"/>
</dbReference>
<evidence type="ECO:0000256" key="3">
    <source>
        <dbReference type="PROSITE-ProRule" id="PRU00023"/>
    </source>
</evidence>
<dbReference type="PANTHER" id="PTHR24198:SF165">
    <property type="entry name" value="ANKYRIN REPEAT-CONTAINING PROTEIN-RELATED"/>
    <property type="match status" value="1"/>
</dbReference>
<dbReference type="OMA" id="IFHLFMR"/>
<organism evidence="5 6">
    <name type="scientific">Biomphalaria glabrata</name>
    <name type="common">Bloodfluke planorb</name>
    <name type="synonym">Freshwater snail</name>
    <dbReference type="NCBI Taxonomy" id="6526"/>
    <lineage>
        <taxon>Eukaryota</taxon>
        <taxon>Metazoa</taxon>
        <taxon>Spiralia</taxon>
        <taxon>Lophotrochozoa</taxon>
        <taxon>Mollusca</taxon>
        <taxon>Gastropoda</taxon>
        <taxon>Heterobranchia</taxon>
        <taxon>Euthyneura</taxon>
        <taxon>Panpulmonata</taxon>
        <taxon>Hygrophila</taxon>
        <taxon>Lymnaeoidea</taxon>
        <taxon>Planorbidae</taxon>
        <taxon>Biomphalaria</taxon>
    </lineage>
</organism>
<evidence type="ECO:0000313" key="6">
    <source>
        <dbReference type="Proteomes" id="UP000076420"/>
    </source>
</evidence>
<dbReference type="STRING" id="6526.A0A2C9JN42"/>
<dbReference type="OrthoDB" id="194358at2759"/>
<sequence length="348" mass="38879">MPSSRMDHGLVSLQDTATPALVLGSSYPISMGNVSMPGKGSPTKVIECKHTSQSTTFETSNRYVQSFLCYELFAAIEMGSFKRVRNVLLSYPDLDFNFHIKDVTPLSLSLYRKRFDIFHLFLHHQAKVGNLNLNMISRDNLGRMEPPIITACRLHFLEGVVTLVRKGADIDVTDNQGHTALWVASRQQMPDLVEYLINNGASVSKVDKFGCTPLLTALMYRVSSMIIRHLIIHGSPLSTHLSWSSAEQSPLFWATKNGNLEIVKLVLQAGVTMLEVRSVRMALSNSDVDSEILELLDQETLFPPSLQHQCKLVLRCCISTNGRGKNFMKSVQTLPLPSSIIQFLLLSR</sequence>
<protein>
    <submittedName>
        <fullName evidence="8 9">Ankyrin repeat and KH domain-containing protein 1-like</fullName>
    </submittedName>
</protein>
<dbReference type="Gene3D" id="1.25.40.20">
    <property type="entry name" value="Ankyrin repeat-containing domain"/>
    <property type="match status" value="1"/>
</dbReference>
<reference evidence="5" key="2">
    <citation type="submission" date="2013-03" db="EMBL/GenBank/DDBJ databases">
        <title>Sequence assembly of the Biomphalaria glabrata genome version 4.3.</title>
        <authorList>
            <person name="Warren W."/>
            <person name="Wilson R.K."/>
            <person name="Hillier L.W."/>
            <person name="Minx P."/>
        </authorList>
    </citation>
    <scope>NUCLEOTIDE SEQUENCE</scope>
    <source>
        <strain evidence="5">BB02</strain>
    </source>
</reference>
<dbReference type="Pfam" id="PF07525">
    <property type="entry name" value="SOCS_box"/>
    <property type="match status" value="1"/>
</dbReference>
<dbReference type="VEuPathDB" id="VectorBase:BGLAX_047411"/>
<dbReference type="Pfam" id="PF12796">
    <property type="entry name" value="Ank_2"/>
    <property type="match status" value="1"/>
</dbReference>
<keyword evidence="2 3" id="KW-0040">ANK repeat</keyword>